<keyword evidence="7" id="KW-0808">Transferase</keyword>
<evidence type="ECO:0000259" key="10">
    <source>
        <dbReference type="PROSITE" id="PS51698"/>
    </source>
</evidence>
<dbReference type="PROSITE" id="PS51698">
    <property type="entry name" value="U_BOX"/>
    <property type="match status" value="1"/>
</dbReference>
<evidence type="ECO:0000313" key="12">
    <source>
        <dbReference type="Proteomes" id="UP000712600"/>
    </source>
</evidence>
<proteinExistence type="inferred from homology"/>
<feature type="compositionally biased region" description="Basic and acidic residues" evidence="9">
    <location>
        <begin position="143"/>
        <end position="154"/>
    </location>
</feature>
<reference evidence="11" key="1">
    <citation type="submission" date="2019-12" db="EMBL/GenBank/DDBJ databases">
        <title>Genome sequencing and annotation of Brassica cretica.</title>
        <authorList>
            <person name="Studholme D.J."/>
            <person name="Sarris P."/>
        </authorList>
    </citation>
    <scope>NUCLEOTIDE SEQUENCE</scope>
    <source>
        <strain evidence="11">PFS-109/04</strain>
        <tissue evidence="11">Leaf</tissue>
    </source>
</reference>
<dbReference type="PANTHER" id="PTHR13931:SF2">
    <property type="entry name" value="UBIQUITIN CONJUGATION FACTOR E4 B"/>
    <property type="match status" value="1"/>
</dbReference>
<dbReference type="SMART" id="SM00504">
    <property type="entry name" value="Ubox"/>
    <property type="match status" value="1"/>
</dbReference>
<dbReference type="PANTHER" id="PTHR13931">
    <property type="entry name" value="UBIQUITINATION FACTOR E4"/>
    <property type="match status" value="1"/>
</dbReference>
<feature type="domain" description="U-box" evidence="10">
    <location>
        <begin position="78"/>
        <end position="140"/>
    </location>
</feature>
<evidence type="ECO:0000313" key="11">
    <source>
        <dbReference type="EMBL" id="KAF3505374.1"/>
    </source>
</evidence>
<evidence type="ECO:0000256" key="1">
    <source>
        <dbReference type="ARBA" id="ARBA00000900"/>
    </source>
</evidence>
<dbReference type="Pfam" id="PF04564">
    <property type="entry name" value="U-box"/>
    <property type="match status" value="1"/>
</dbReference>
<comment type="caution">
    <text evidence="11">The sequence shown here is derived from an EMBL/GenBank/DDBJ whole genome shotgun (WGS) entry which is preliminary data.</text>
</comment>
<comment type="pathway">
    <text evidence="3">Protein modification; protein ubiquitination.</text>
</comment>
<evidence type="ECO:0000256" key="6">
    <source>
        <dbReference type="ARBA" id="ARBA00022490"/>
    </source>
</evidence>
<evidence type="ECO:0000256" key="8">
    <source>
        <dbReference type="ARBA" id="ARBA00022786"/>
    </source>
</evidence>
<dbReference type="InterPro" id="IPR003613">
    <property type="entry name" value="Ubox_domain"/>
</dbReference>
<comment type="similarity">
    <text evidence="4">Belongs to the ubiquitin conjugation factor E4 family.</text>
</comment>
<comment type="catalytic activity">
    <reaction evidence="1">
        <text>S-ubiquitinyl-[E2 ubiquitin-conjugating enzyme]-L-cysteine + [acceptor protein]-L-lysine = [E2 ubiquitin-conjugating enzyme]-L-cysteine + N(6)-ubiquitinyl-[acceptor protein]-L-lysine.</text>
        <dbReference type="EC" id="2.3.2.27"/>
    </reaction>
</comment>
<feature type="compositionally biased region" description="Polar residues" evidence="9">
    <location>
        <begin position="155"/>
        <end position="164"/>
    </location>
</feature>
<dbReference type="InterPro" id="IPR045132">
    <property type="entry name" value="UBE4"/>
</dbReference>
<dbReference type="GO" id="GO:0000151">
    <property type="term" value="C:ubiquitin ligase complex"/>
    <property type="evidence" value="ECO:0007669"/>
    <property type="project" value="InterPro"/>
</dbReference>
<name>A0A8S9NJK4_BRACR</name>
<dbReference type="GO" id="GO:0005737">
    <property type="term" value="C:cytoplasm"/>
    <property type="evidence" value="ECO:0007669"/>
    <property type="project" value="UniProtKB-SubCell"/>
</dbReference>
<dbReference type="GO" id="GO:0036503">
    <property type="term" value="P:ERAD pathway"/>
    <property type="evidence" value="ECO:0007669"/>
    <property type="project" value="InterPro"/>
</dbReference>
<gene>
    <name evidence="11" type="ORF">F2Q69_00044810</name>
</gene>
<dbReference type="EMBL" id="QGKX02001621">
    <property type="protein sequence ID" value="KAF3505374.1"/>
    <property type="molecule type" value="Genomic_DNA"/>
</dbReference>
<protein>
    <recommendedName>
        <fullName evidence="5">RING-type E3 ubiquitin transferase</fullName>
        <ecNumber evidence="5">2.3.2.27</ecNumber>
    </recommendedName>
</protein>
<dbReference type="GO" id="GO:0000209">
    <property type="term" value="P:protein polyubiquitination"/>
    <property type="evidence" value="ECO:0007669"/>
    <property type="project" value="TreeGrafter"/>
</dbReference>
<accession>A0A8S9NJK4</accession>
<evidence type="ECO:0000256" key="4">
    <source>
        <dbReference type="ARBA" id="ARBA00007434"/>
    </source>
</evidence>
<dbReference type="GO" id="GO:0034450">
    <property type="term" value="F:ubiquitin-ubiquitin ligase activity"/>
    <property type="evidence" value="ECO:0007669"/>
    <property type="project" value="InterPro"/>
</dbReference>
<evidence type="ECO:0000256" key="9">
    <source>
        <dbReference type="SAM" id="MobiDB-lite"/>
    </source>
</evidence>
<dbReference type="AlphaFoldDB" id="A0A8S9NJK4"/>
<dbReference type="SUPFAM" id="SSF57850">
    <property type="entry name" value="RING/U-box"/>
    <property type="match status" value="1"/>
</dbReference>
<evidence type="ECO:0000256" key="3">
    <source>
        <dbReference type="ARBA" id="ARBA00004906"/>
    </source>
</evidence>
<dbReference type="FunFam" id="3.30.40.10:FF:000055">
    <property type="entry name" value="Ubiquitin conjugation factor e4 a"/>
    <property type="match status" value="1"/>
</dbReference>
<sequence length="164" mass="18165">MATAKTTATAAFSSIVGGVGSDSRKVSSFSHLQPSVAFPAKPTSFKSLKLKQSARLTRRLQHQPFVVRCEASSNGRCTLMRDPVILPSSKTTVDRAIIQRHLLSDNHDPFNRAHLTSDMLIPDIELKARIDEFVRTHQSKKRSSGEDSSNKERIQTTSSDMLID</sequence>
<dbReference type="Gene3D" id="3.30.40.10">
    <property type="entry name" value="Zinc/RING finger domain, C3HC4 (zinc finger)"/>
    <property type="match status" value="1"/>
</dbReference>
<evidence type="ECO:0000256" key="2">
    <source>
        <dbReference type="ARBA" id="ARBA00004496"/>
    </source>
</evidence>
<dbReference type="EC" id="2.3.2.27" evidence="5"/>
<dbReference type="Proteomes" id="UP000712600">
    <property type="component" value="Unassembled WGS sequence"/>
</dbReference>
<evidence type="ECO:0000256" key="5">
    <source>
        <dbReference type="ARBA" id="ARBA00012483"/>
    </source>
</evidence>
<dbReference type="InterPro" id="IPR013083">
    <property type="entry name" value="Znf_RING/FYVE/PHD"/>
</dbReference>
<organism evidence="11 12">
    <name type="scientific">Brassica cretica</name>
    <name type="common">Mustard</name>
    <dbReference type="NCBI Taxonomy" id="69181"/>
    <lineage>
        <taxon>Eukaryota</taxon>
        <taxon>Viridiplantae</taxon>
        <taxon>Streptophyta</taxon>
        <taxon>Embryophyta</taxon>
        <taxon>Tracheophyta</taxon>
        <taxon>Spermatophyta</taxon>
        <taxon>Magnoliopsida</taxon>
        <taxon>eudicotyledons</taxon>
        <taxon>Gunneridae</taxon>
        <taxon>Pentapetalae</taxon>
        <taxon>rosids</taxon>
        <taxon>malvids</taxon>
        <taxon>Brassicales</taxon>
        <taxon>Brassicaceae</taxon>
        <taxon>Brassiceae</taxon>
        <taxon>Brassica</taxon>
    </lineage>
</organism>
<keyword evidence="6" id="KW-0963">Cytoplasm</keyword>
<keyword evidence="8" id="KW-0833">Ubl conjugation pathway</keyword>
<evidence type="ECO:0000256" key="7">
    <source>
        <dbReference type="ARBA" id="ARBA00022679"/>
    </source>
</evidence>
<feature type="region of interest" description="Disordered" evidence="9">
    <location>
        <begin position="136"/>
        <end position="164"/>
    </location>
</feature>
<dbReference type="GO" id="GO:0005634">
    <property type="term" value="C:nucleus"/>
    <property type="evidence" value="ECO:0007669"/>
    <property type="project" value="TreeGrafter"/>
</dbReference>
<comment type="subcellular location">
    <subcellularLocation>
        <location evidence="2">Cytoplasm</location>
    </subcellularLocation>
</comment>